<name>S5UCN7_9BACT</name>
<dbReference type="InterPro" id="IPR037523">
    <property type="entry name" value="VOC_core"/>
</dbReference>
<dbReference type="InterPro" id="IPR029068">
    <property type="entry name" value="Glyas_Bleomycin-R_OHBP_Dase"/>
</dbReference>
<dbReference type="InterPro" id="IPR004360">
    <property type="entry name" value="Glyas_Fos-R_dOase_dom"/>
</dbReference>
<dbReference type="AlphaFoldDB" id="S5UCN7"/>
<dbReference type="PROSITE" id="PS51819">
    <property type="entry name" value="VOC"/>
    <property type="match status" value="1"/>
</dbReference>
<dbReference type="SUPFAM" id="SSF54593">
    <property type="entry name" value="Glyoxalase/Bleomycin resistance protein/Dihydroxybiphenyl dioxygenase"/>
    <property type="match status" value="1"/>
</dbReference>
<dbReference type="Pfam" id="PF00903">
    <property type="entry name" value="Glyoxalase"/>
    <property type="match status" value="1"/>
</dbReference>
<organism evidence="2">
    <name type="scientific">uncultured bacterium esnapd14</name>
    <dbReference type="NCBI Taxonomy" id="1366594"/>
    <lineage>
        <taxon>Bacteria</taxon>
        <taxon>environmental samples</taxon>
    </lineage>
</organism>
<dbReference type="Gene3D" id="3.10.180.10">
    <property type="entry name" value="2,3-Dihydroxybiphenyl 1,2-Dioxygenase, domain 1"/>
    <property type="match status" value="1"/>
</dbReference>
<sequence length="556" mass="61367">MDGRRAAALIFGSADERISTVTPDNGHVQQGIGIPCLVVDDLTTGVDYYRDIVGFDVVFKIDTETTRMALLRGYNAGLLLQESAGRVRPAGPPVPMAGPWDAALLVSDLESMLDRLRSAGADVLGDPVSAFGSRFAEFVDCAGNVVCLGEGTGALIGVTTPVSGRRWWPALRGSVLDQAARLRSALRIRTAVVRRREDVRELQRFYRSLPEQRDVYYMFFTSGLLHWVAAAEAHVPPDTNLVLLGSALTDAEQAWIAANLRRPFHHVRTRLDDIAAWQYLFEVNRHNFGWLDIDCFVLNPEIFTELAAVPPQASMTCGWSMASDFGFPVAGTHLLFVNLAAIEAVRSAGVDADPGTFDWTGCARPLPQLGFNRVPNGRTRRLLRQVLPDDGSGRLRFLSGGFYDTLMVYQVLARALGYPVHPIRALARRCTLPVDVDSTDPAHWPEDVSNELFHLCGISYYRRFADNPGIHALYLGAELVMLDNLFAYSATEPPELYTGERDRITAELTAYGYTAAEARQRFRRHLVDARGLTEATADRVLDSGRQRTGRAVDVAT</sequence>
<accession>S5UCN7</accession>
<reference evidence="2" key="1">
    <citation type="journal article" date="2013" name="Proc. Natl. Acad. Sci. U.S.A.">
        <title>Mapping gene clusters within arrayed metagenomic libraries to expand the structural diversity of biomedically relevant natural products.</title>
        <authorList>
            <person name="Owen J.G."/>
            <person name="Reddy B.V."/>
            <person name="Ternei M.A."/>
            <person name="Charlop-Powers Z."/>
            <person name="Calle P.Y."/>
            <person name="Kim J.H."/>
            <person name="Brady S.F."/>
        </authorList>
    </citation>
    <scope>NUCLEOTIDE SEQUENCE</scope>
</reference>
<protein>
    <recommendedName>
        <fullName evidence="1">VOC domain-containing protein</fullName>
    </recommendedName>
</protein>
<dbReference type="EMBL" id="KF264553">
    <property type="protein sequence ID" value="AGS49682.1"/>
    <property type="molecule type" value="Genomic_DNA"/>
</dbReference>
<feature type="domain" description="VOC" evidence="1">
    <location>
        <begin position="31"/>
        <end position="151"/>
    </location>
</feature>
<proteinExistence type="predicted"/>
<evidence type="ECO:0000259" key="1">
    <source>
        <dbReference type="PROSITE" id="PS51819"/>
    </source>
</evidence>
<evidence type="ECO:0000313" key="2">
    <source>
        <dbReference type="EMBL" id="AGS49682.1"/>
    </source>
</evidence>